<evidence type="ECO:0000256" key="1">
    <source>
        <dbReference type="SAM" id="SignalP"/>
    </source>
</evidence>
<dbReference type="InParanoid" id="A0A804IAK5"/>
<evidence type="ECO:0000313" key="2">
    <source>
        <dbReference type="EMBL" id="CAG1849752.1"/>
    </source>
</evidence>
<feature type="signal peptide" evidence="1">
    <location>
        <begin position="1"/>
        <end position="19"/>
    </location>
</feature>
<evidence type="ECO:0000313" key="3">
    <source>
        <dbReference type="EnsemblPlants" id="Ma03_p10410.1"/>
    </source>
</evidence>
<accession>A0A804IAK5</accession>
<dbReference type="Gramene" id="Ma03_t10410.1">
    <property type="protein sequence ID" value="Ma03_p10410.1"/>
    <property type="gene ID" value="Ma03_g10410"/>
</dbReference>
<dbReference type="Proteomes" id="UP000012960">
    <property type="component" value="Unplaced"/>
</dbReference>
<evidence type="ECO:0000313" key="4">
    <source>
        <dbReference type="Proteomes" id="UP000012960"/>
    </source>
</evidence>
<organism evidence="3 4">
    <name type="scientific">Musa acuminata subsp. malaccensis</name>
    <name type="common">Wild banana</name>
    <name type="synonym">Musa malaccensis</name>
    <dbReference type="NCBI Taxonomy" id="214687"/>
    <lineage>
        <taxon>Eukaryota</taxon>
        <taxon>Viridiplantae</taxon>
        <taxon>Streptophyta</taxon>
        <taxon>Embryophyta</taxon>
        <taxon>Tracheophyta</taxon>
        <taxon>Spermatophyta</taxon>
        <taxon>Magnoliopsida</taxon>
        <taxon>Liliopsida</taxon>
        <taxon>Zingiberales</taxon>
        <taxon>Musaceae</taxon>
        <taxon>Musa</taxon>
    </lineage>
</organism>
<dbReference type="EMBL" id="HG996468">
    <property type="protein sequence ID" value="CAG1849752.1"/>
    <property type="molecule type" value="Genomic_DNA"/>
</dbReference>
<name>A0A804IAK5_MUSAM</name>
<feature type="chain" id="PRO_5033611217" evidence="1">
    <location>
        <begin position="20"/>
        <end position="45"/>
    </location>
</feature>
<reference evidence="2" key="1">
    <citation type="submission" date="2021-03" db="EMBL/GenBank/DDBJ databases">
        <authorList>
            <consortium name="Genoscope - CEA"/>
            <person name="William W."/>
        </authorList>
    </citation>
    <scope>NUCLEOTIDE SEQUENCE</scope>
    <source>
        <strain evidence="2">Doubled-haploid Pahang</strain>
    </source>
</reference>
<keyword evidence="4" id="KW-1185">Reference proteome</keyword>
<sequence>MKKTWLLTCLCSLICSLEQFVGDTGKSQNCGQEHFYHHIHTMNIS</sequence>
<protein>
    <submittedName>
        <fullName evidence="2">(wild Malaysian banana) hypothetical protein</fullName>
    </submittedName>
</protein>
<dbReference type="EnsemblPlants" id="Ma03_t10410.1">
    <property type="protein sequence ID" value="Ma03_p10410.1"/>
    <property type="gene ID" value="Ma03_g10410"/>
</dbReference>
<proteinExistence type="predicted"/>
<dbReference type="AlphaFoldDB" id="A0A804IAK5"/>
<gene>
    <name evidence="2" type="ORF">GSMUA_213380.1</name>
</gene>
<reference evidence="3" key="2">
    <citation type="submission" date="2021-05" db="UniProtKB">
        <authorList>
            <consortium name="EnsemblPlants"/>
        </authorList>
    </citation>
    <scope>IDENTIFICATION</scope>
    <source>
        <strain evidence="3">subsp. malaccensis</strain>
    </source>
</reference>
<keyword evidence="1" id="KW-0732">Signal</keyword>